<evidence type="ECO:0000256" key="1">
    <source>
        <dbReference type="SAM" id="SignalP"/>
    </source>
</evidence>
<proteinExistence type="predicted"/>
<dbReference type="Proteomes" id="UP000749559">
    <property type="component" value="Unassembled WGS sequence"/>
</dbReference>
<comment type="caution">
    <text evidence="2">The sequence shown here is derived from an EMBL/GenBank/DDBJ whole genome shotgun (WGS) entry which is preliminary data.</text>
</comment>
<dbReference type="EMBL" id="CAIIXF020000011">
    <property type="protein sequence ID" value="CAH1800004.1"/>
    <property type="molecule type" value="Genomic_DNA"/>
</dbReference>
<evidence type="ECO:0000313" key="3">
    <source>
        <dbReference type="Proteomes" id="UP000749559"/>
    </source>
</evidence>
<dbReference type="InterPro" id="IPR032710">
    <property type="entry name" value="NTF2-like_dom_sf"/>
</dbReference>
<dbReference type="SUPFAM" id="SSF54427">
    <property type="entry name" value="NTF2-like"/>
    <property type="match status" value="1"/>
</dbReference>
<gene>
    <name evidence="2" type="ORF">OFUS_LOCUS23949</name>
</gene>
<keyword evidence="1" id="KW-0732">Signal</keyword>
<keyword evidence="3" id="KW-1185">Reference proteome</keyword>
<name>A0A8S4Q1R2_OWEFU</name>
<accession>A0A8S4Q1R2</accession>
<dbReference type="Gene3D" id="3.10.450.50">
    <property type="match status" value="1"/>
</dbReference>
<dbReference type="AlphaFoldDB" id="A0A8S4Q1R2"/>
<feature type="signal peptide" evidence="1">
    <location>
        <begin position="1"/>
        <end position="18"/>
    </location>
</feature>
<evidence type="ECO:0000313" key="2">
    <source>
        <dbReference type="EMBL" id="CAH1800004.1"/>
    </source>
</evidence>
<protein>
    <submittedName>
        <fullName evidence="2">Uncharacterized protein</fullName>
    </submittedName>
</protein>
<sequence>MTLLTVILLLVLSDACICSHDESSDESSVEKELTEFLSDFSDAFKVPECATSENPDCSAVAAFSARDAILAPQGVPTAFGRAEIKQFTEGFKALNPSAYSEITIKSIKADRRSATVFGITTTFVNGEIFMETRVLIYFINEADEEGDSVWKIQYLLDNEHFFQK</sequence>
<feature type="chain" id="PRO_5035884361" evidence="1">
    <location>
        <begin position="19"/>
        <end position="164"/>
    </location>
</feature>
<reference evidence="2" key="1">
    <citation type="submission" date="2022-03" db="EMBL/GenBank/DDBJ databases">
        <authorList>
            <person name="Martin C."/>
        </authorList>
    </citation>
    <scope>NUCLEOTIDE SEQUENCE</scope>
</reference>
<organism evidence="2 3">
    <name type="scientific">Owenia fusiformis</name>
    <name type="common">Polychaete worm</name>
    <dbReference type="NCBI Taxonomy" id="6347"/>
    <lineage>
        <taxon>Eukaryota</taxon>
        <taxon>Metazoa</taxon>
        <taxon>Spiralia</taxon>
        <taxon>Lophotrochozoa</taxon>
        <taxon>Annelida</taxon>
        <taxon>Polychaeta</taxon>
        <taxon>Sedentaria</taxon>
        <taxon>Canalipalpata</taxon>
        <taxon>Sabellida</taxon>
        <taxon>Oweniida</taxon>
        <taxon>Oweniidae</taxon>
        <taxon>Owenia</taxon>
    </lineage>
</organism>